<dbReference type="EMBL" id="ASPP01041590">
    <property type="protein sequence ID" value="ETO00235.1"/>
    <property type="molecule type" value="Genomic_DNA"/>
</dbReference>
<proteinExistence type="predicted"/>
<evidence type="ECO:0000256" key="1">
    <source>
        <dbReference type="SAM" id="MobiDB-lite"/>
    </source>
</evidence>
<feature type="region of interest" description="Disordered" evidence="1">
    <location>
        <begin position="84"/>
        <end position="131"/>
    </location>
</feature>
<evidence type="ECO:0000313" key="2">
    <source>
        <dbReference type="EMBL" id="ETO00235.1"/>
    </source>
</evidence>
<evidence type="ECO:0000313" key="3">
    <source>
        <dbReference type="Proteomes" id="UP000023152"/>
    </source>
</evidence>
<feature type="region of interest" description="Disordered" evidence="1">
    <location>
        <begin position="17"/>
        <end position="53"/>
    </location>
</feature>
<dbReference type="Proteomes" id="UP000023152">
    <property type="component" value="Unassembled WGS sequence"/>
</dbReference>
<name>X6LHN2_RETFI</name>
<gene>
    <name evidence="2" type="ORF">RFI_37212</name>
</gene>
<organism evidence="2 3">
    <name type="scientific">Reticulomyxa filosa</name>
    <dbReference type="NCBI Taxonomy" id="46433"/>
    <lineage>
        <taxon>Eukaryota</taxon>
        <taxon>Sar</taxon>
        <taxon>Rhizaria</taxon>
        <taxon>Retaria</taxon>
        <taxon>Foraminifera</taxon>
        <taxon>Monothalamids</taxon>
        <taxon>Reticulomyxidae</taxon>
        <taxon>Reticulomyxa</taxon>
    </lineage>
</organism>
<keyword evidence="3" id="KW-1185">Reference proteome</keyword>
<feature type="compositionally biased region" description="Acidic residues" evidence="1">
    <location>
        <begin position="17"/>
        <end position="35"/>
    </location>
</feature>
<protein>
    <submittedName>
        <fullName evidence="2">Kid domain containing protein</fullName>
    </submittedName>
</protein>
<feature type="non-terminal residue" evidence="2">
    <location>
        <position position="1"/>
    </location>
</feature>
<dbReference type="AlphaFoldDB" id="X6LHN2"/>
<feature type="compositionally biased region" description="Polar residues" evidence="1">
    <location>
        <begin position="102"/>
        <end position="113"/>
    </location>
</feature>
<accession>X6LHN2</accession>
<reference evidence="2 3" key="1">
    <citation type="journal article" date="2013" name="Curr. Biol.">
        <title>The Genome of the Foraminiferan Reticulomyxa filosa.</title>
        <authorList>
            <person name="Glockner G."/>
            <person name="Hulsmann N."/>
            <person name="Schleicher M."/>
            <person name="Noegel A.A."/>
            <person name="Eichinger L."/>
            <person name="Gallinger C."/>
            <person name="Pawlowski J."/>
            <person name="Sierra R."/>
            <person name="Euteneuer U."/>
            <person name="Pillet L."/>
            <person name="Moustafa A."/>
            <person name="Platzer M."/>
            <person name="Groth M."/>
            <person name="Szafranski K."/>
            <person name="Schliwa M."/>
        </authorList>
    </citation>
    <scope>NUCLEOTIDE SEQUENCE [LARGE SCALE GENOMIC DNA]</scope>
</reference>
<feature type="compositionally biased region" description="Basic and acidic residues" evidence="1">
    <location>
        <begin position="88"/>
        <end position="97"/>
    </location>
</feature>
<comment type="caution">
    <text evidence="2">The sequence shown here is derived from an EMBL/GenBank/DDBJ whole genome shotgun (WGS) entry which is preliminary data.</text>
</comment>
<sequence length="140" mass="15468">KHIKLLQLLEQQLNIEEENDNDDNNNNNDGDDDGQFDQMRSGGNDDSNKDSGNTKEYLLIKHVIHGGGSSLALKEAVHTINSTQNIVRRREGTKTESGDGVITTSKMRSANNDDGNKDEDVDAGPKEHQKVENVVAFVNH</sequence>